<feature type="compositionally biased region" description="Basic and acidic residues" evidence="1">
    <location>
        <begin position="21"/>
        <end position="35"/>
    </location>
</feature>
<feature type="region of interest" description="Disordered" evidence="1">
    <location>
        <begin position="21"/>
        <end position="49"/>
    </location>
</feature>
<dbReference type="GO" id="GO:0000462">
    <property type="term" value="P:maturation of SSU-rRNA from tricistronic rRNA transcript (SSU-rRNA, 5.8S rRNA, LSU-rRNA)"/>
    <property type="evidence" value="ECO:0007669"/>
    <property type="project" value="TreeGrafter"/>
</dbReference>
<dbReference type="Proteomes" id="UP000826271">
    <property type="component" value="Unassembled WGS sequence"/>
</dbReference>
<organism evidence="2 3">
    <name type="scientific">Buddleja alternifolia</name>
    <dbReference type="NCBI Taxonomy" id="168488"/>
    <lineage>
        <taxon>Eukaryota</taxon>
        <taxon>Viridiplantae</taxon>
        <taxon>Streptophyta</taxon>
        <taxon>Embryophyta</taxon>
        <taxon>Tracheophyta</taxon>
        <taxon>Spermatophyta</taxon>
        <taxon>Magnoliopsida</taxon>
        <taxon>eudicotyledons</taxon>
        <taxon>Gunneridae</taxon>
        <taxon>Pentapetalae</taxon>
        <taxon>asterids</taxon>
        <taxon>lamiids</taxon>
        <taxon>Lamiales</taxon>
        <taxon>Scrophulariaceae</taxon>
        <taxon>Buddlejeae</taxon>
        <taxon>Buddleja</taxon>
    </lineage>
</organism>
<gene>
    <name evidence="2" type="ORF">BUALT_Bualt10G0085600</name>
</gene>
<dbReference type="GO" id="GO:0005730">
    <property type="term" value="C:nucleolus"/>
    <property type="evidence" value="ECO:0007669"/>
    <property type="project" value="TreeGrafter"/>
</dbReference>
<protein>
    <submittedName>
        <fullName evidence="2">Uncharacterized protein</fullName>
    </submittedName>
</protein>
<dbReference type="EMBL" id="WHWC01000010">
    <property type="protein sequence ID" value="KAG8375296.1"/>
    <property type="molecule type" value="Genomic_DNA"/>
</dbReference>
<evidence type="ECO:0000313" key="2">
    <source>
        <dbReference type="EMBL" id="KAG8375296.1"/>
    </source>
</evidence>
<feature type="compositionally biased region" description="Basic residues" evidence="1">
    <location>
        <begin position="171"/>
        <end position="193"/>
    </location>
</feature>
<evidence type="ECO:0000256" key="1">
    <source>
        <dbReference type="SAM" id="MobiDB-lite"/>
    </source>
</evidence>
<keyword evidence="3" id="KW-1185">Reference proteome</keyword>
<dbReference type="InterPro" id="IPR053030">
    <property type="entry name" value="Ribosomal_biogenesis_FAF1-like"/>
</dbReference>
<dbReference type="AlphaFoldDB" id="A0AAV6WWA7"/>
<dbReference type="PANTHER" id="PTHR28096:SF1">
    <property type="entry name" value="PROTEIN FAF1"/>
    <property type="match status" value="1"/>
</dbReference>
<name>A0AAV6WWA7_9LAMI</name>
<accession>A0AAV6WWA7</accession>
<sequence length="193" mass="21592">MNLPVITSSLLSGLITERGKDANKKRVEMPMKRQETNGGSSSSRGDVEQPKMDIKILTYDMETEEGLGEQEGGFSRWKGAVLVLLKHIITSQSPYIYYFVFKQPPKQQRRFGGFDSSGANKEADRRRPEDKVLRPTEGYFRNGVLDMKHLLKPSGPRVTDNNIKHVPASKGKNKKGGKKGHGKRKGGGGKRRH</sequence>
<comment type="caution">
    <text evidence="2">The sequence shown here is derived from an EMBL/GenBank/DDBJ whole genome shotgun (WGS) entry which is preliminary data.</text>
</comment>
<dbReference type="PANTHER" id="PTHR28096">
    <property type="entry name" value="PROTEIN FAF1"/>
    <property type="match status" value="1"/>
</dbReference>
<proteinExistence type="predicted"/>
<evidence type="ECO:0000313" key="3">
    <source>
        <dbReference type="Proteomes" id="UP000826271"/>
    </source>
</evidence>
<feature type="region of interest" description="Disordered" evidence="1">
    <location>
        <begin position="109"/>
        <end position="136"/>
    </location>
</feature>
<feature type="region of interest" description="Disordered" evidence="1">
    <location>
        <begin position="150"/>
        <end position="193"/>
    </location>
</feature>
<feature type="compositionally biased region" description="Basic and acidic residues" evidence="1">
    <location>
        <begin position="121"/>
        <end position="134"/>
    </location>
</feature>
<reference evidence="2" key="1">
    <citation type="submission" date="2019-10" db="EMBL/GenBank/DDBJ databases">
        <authorList>
            <person name="Zhang R."/>
            <person name="Pan Y."/>
            <person name="Wang J."/>
            <person name="Ma R."/>
            <person name="Yu S."/>
        </authorList>
    </citation>
    <scope>NUCLEOTIDE SEQUENCE</scope>
    <source>
        <strain evidence="2">LA-IB0</strain>
        <tissue evidence="2">Leaf</tissue>
    </source>
</reference>